<dbReference type="GO" id="GO:0006310">
    <property type="term" value="P:DNA recombination"/>
    <property type="evidence" value="ECO:0007669"/>
    <property type="project" value="UniProtKB-KW"/>
</dbReference>
<evidence type="ECO:0000313" key="9">
    <source>
        <dbReference type="EMBL" id="KAF4654653.1"/>
    </source>
</evidence>
<dbReference type="PANTHER" id="PTHR33050">
    <property type="entry name" value="REVERSE TRANSCRIPTASE DOMAIN-CONTAINING PROTEIN"/>
    <property type="match status" value="1"/>
</dbReference>
<evidence type="ECO:0008006" key="11">
    <source>
        <dbReference type="Google" id="ProtNLM"/>
    </source>
</evidence>
<dbReference type="EMBL" id="JAAPAO010000715">
    <property type="protein sequence ID" value="KAF4654653.1"/>
    <property type="molecule type" value="Genomic_DNA"/>
</dbReference>
<dbReference type="GO" id="GO:0015074">
    <property type="term" value="P:DNA integration"/>
    <property type="evidence" value="ECO:0007669"/>
    <property type="project" value="InterPro"/>
</dbReference>
<feature type="region of interest" description="Disordered" evidence="6">
    <location>
        <begin position="299"/>
        <end position="344"/>
    </location>
</feature>
<dbReference type="SMART" id="SM00356">
    <property type="entry name" value="ZnF_C3H1"/>
    <property type="match status" value="1"/>
</dbReference>
<keyword evidence="2 5" id="KW-0863">Zinc-finger</keyword>
<dbReference type="PROSITE" id="PS50103">
    <property type="entry name" value="ZF_C3H1"/>
    <property type="match status" value="1"/>
</dbReference>
<name>A0A7J6L650_PERCH</name>
<evidence type="ECO:0000259" key="8">
    <source>
        <dbReference type="PROSITE" id="PS51898"/>
    </source>
</evidence>
<dbReference type="InterPro" id="IPR002104">
    <property type="entry name" value="Integrase_catalytic"/>
</dbReference>
<dbReference type="Gene3D" id="4.10.1000.10">
    <property type="entry name" value="Zinc finger, CCCH-type"/>
    <property type="match status" value="1"/>
</dbReference>
<evidence type="ECO:0000256" key="3">
    <source>
        <dbReference type="ARBA" id="ARBA00022833"/>
    </source>
</evidence>
<dbReference type="InterPro" id="IPR036855">
    <property type="entry name" value="Znf_CCCH_sf"/>
</dbReference>
<dbReference type="SUPFAM" id="SSF56349">
    <property type="entry name" value="DNA breaking-rejoining enzymes"/>
    <property type="match status" value="1"/>
</dbReference>
<dbReference type="Proteomes" id="UP000591131">
    <property type="component" value="Unassembled WGS sequence"/>
</dbReference>
<sequence>MAAMVKWGLSASLLGQLEPIHVLCYMARVAEACLNCSSGISVMKAIDLDLRTEARRGASTSSLGVQLTQEFGDIVLRHSAAGQVADCFSSQSKFAEKGSGRMANRGNPKEQICRYYSLGKCFAGDKCKFKHLPSDAPQGRNGNSMSYWASFHEYLRMSSSSSATPAWRQANGVSYLTGASPIARSRETREPMEPTPQDIVDTAQSRVPPMLEAALSSRHRQANGLLQTELFNDNTYKDGGFSALPTAPAHNESSDEVLRTGTAVAVTILEEAETHGLLRSFREVYEGSRRQAEYRDDSRRGGAAWFHPQTITAGDSLRTSDSPAEAADPGRTFTPRAAIPKGDSPDDGFRVIDDFLRSNTNMRASVPNTNTLPGGTDLRRMVGSLCDEFPDVEFLPFKLDLQAAYRHLGIRPSERRHVCFMHEAPDGSKEFFENLALPFGLNSSGYWFVRFASLGQRCIVTVLTAILKSRGLPVARGGLQYVDDGFWLLLKCFCYEAAVIVTMMWHLLGATVDCIGITVDLSDSMPAFSIREAKVQKLADMLPSLLATEKIHIKTIRSLTGKLTHYTQLRLFLRSYTQPFYALESIMAKKNLFVATCPRSSEIGAIARFFLELVSDSRSFAPVGPLSYRVRLKAITATVMVDASTRAVAGVLALGTCDTSSSPPERVRYFRLDVSVDSLGPWVCLLKDRAIPQESRNVSAFELIAACLGLKVLENIVGSASSCNVVIYTDSEVVRHILTRLSKIETERIRRAVRAAEKQRGPSSPGGIGVVTPKLVLRPAHLRAARKPGASRDPCWVAMLLCAFALLRARECLALRLGDLRFLVRGGMDVVKIAIRKSKCDQLGKGALLTVGCAKGSKRRPCGERLCPVHNLYRYLTLGCAEGRWQRCKEALVFVAPEYMGEPLTYNGFLQGVRRLLGGVTGHGTGVTTHALRRSGANWLWRAGVPLLNIREFGRWSTRGTLEDRYLSGATQSQQFLYCTAALEGQYKGI</sequence>
<accession>A0A7J6L650</accession>
<dbReference type="Gene3D" id="1.10.443.10">
    <property type="entry name" value="Intergrase catalytic core"/>
    <property type="match status" value="1"/>
</dbReference>
<keyword evidence="10" id="KW-1185">Reference proteome</keyword>
<reference evidence="9 10" key="1">
    <citation type="submission" date="2020-04" db="EMBL/GenBank/DDBJ databases">
        <title>Perkinsus chesapeaki whole genome sequence.</title>
        <authorList>
            <person name="Bogema D.R."/>
        </authorList>
    </citation>
    <scope>NUCLEOTIDE SEQUENCE [LARGE SCALE GENOMIC DNA]</scope>
    <source>
        <strain evidence="9">ATCC PRA-425</strain>
    </source>
</reference>
<evidence type="ECO:0000256" key="4">
    <source>
        <dbReference type="ARBA" id="ARBA00023172"/>
    </source>
</evidence>
<organism evidence="9 10">
    <name type="scientific">Perkinsus chesapeaki</name>
    <name type="common">Clam parasite</name>
    <name type="synonym">Perkinsus andrewsi</name>
    <dbReference type="NCBI Taxonomy" id="330153"/>
    <lineage>
        <taxon>Eukaryota</taxon>
        <taxon>Sar</taxon>
        <taxon>Alveolata</taxon>
        <taxon>Perkinsozoa</taxon>
        <taxon>Perkinsea</taxon>
        <taxon>Perkinsida</taxon>
        <taxon>Perkinsidae</taxon>
        <taxon>Perkinsus</taxon>
    </lineage>
</organism>
<dbReference type="PROSITE" id="PS51898">
    <property type="entry name" value="TYR_RECOMBINASE"/>
    <property type="match status" value="1"/>
</dbReference>
<dbReference type="InterPro" id="IPR000571">
    <property type="entry name" value="Znf_CCCH"/>
</dbReference>
<evidence type="ECO:0000256" key="1">
    <source>
        <dbReference type="ARBA" id="ARBA00022723"/>
    </source>
</evidence>
<keyword evidence="4" id="KW-0233">DNA recombination</keyword>
<evidence type="ECO:0000256" key="5">
    <source>
        <dbReference type="PROSITE-ProRule" id="PRU00723"/>
    </source>
</evidence>
<gene>
    <name evidence="9" type="ORF">FOL47_009855</name>
</gene>
<dbReference type="GO" id="GO:0008270">
    <property type="term" value="F:zinc ion binding"/>
    <property type="evidence" value="ECO:0007669"/>
    <property type="project" value="UniProtKB-KW"/>
</dbReference>
<evidence type="ECO:0000259" key="7">
    <source>
        <dbReference type="PROSITE" id="PS50103"/>
    </source>
</evidence>
<evidence type="ECO:0000313" key="10">
    <source>
        <dbReference type="Proteomes" id="UP000591131"/>
    </source>
</evidence>
<evidence type="ECO:0000256" key="6">
    <source>
        <dbReference type="SAM" id="MobiDB-lite"/>
    </source>
</evidence>
<feature type="zinc finger region" description="C3H1-type" evidence="5">
    <location>
        <begin position="107"/>
        <end position="134"/>
    </location>
</feature>
<keyword evidence="1 5" id="KW-0479">Metal-binding</keyword>
<dbReference type="OrthoDB" id="690722at2759"/>
<dbReference type="AlphaFoldDB" id="A0A7J6L650"/>
<dbReference type="InterPro" id="IPR011010">
    <property type="entry name" value="DNA_brk_join_enz"/>
</dbReference>
<dbReference type="InterPro" id="IPR013762">
    <property type="entry name" value="Integrase-like_cat_sf"/>
</dbReference>
<dbReference type="InterPro" id="IPR052055">
    <property type="entry name" value="Hepadnavirus_pol/RT"/>
</dbReference>
<dbReference type="PANTHER" id="PTHR33050:SF7">
    <property type="entry name" value="RIBONUCLEASE H"/>
    <property type="match status" value="1"/>
</dbReference>
<evidence type="ECO:0000256" key="2">
    <source>
        <dbReference type="ARBA" id="ARBA00022771"/>
    </source>
</evidence>
<feature type="domain" description="C3H1-type" evidence="7">
    <location>
        <begin position="107"/>
        <end position="134"/>
    </location>
</feature>
<dbReference type="SUPFAM" id="SSF90229">
    <property type="entry name" value="CCCH zinc finger"/>
    <property type="match status" value="1"/>
</dbReference>
<feature type="compositionally biased region" description="Polar residues" evidence="6">
    <location>
        <begin position="309"/>
        <end position="322"/>
    </location>
</feature>
<protein>
    <recommendedName>
        <fullName evidence="11">C3H1-type domain-containing protein</fullName>
    </recommendedName>
</protein>
<feature type="domain" description="Tyr recombinase" evidence="8">
    <location>
        <begin position="771"/>
        <end position="979"/>
    </location>
</feature>
<dbReference type="GO" id="GO:0003677">
    <property type="term" value="F:DNA binding"/>
    <property type="evidence" value="ECO:0007669"/>
    <property type="project" value="InterPro"/>
</dbReference>
<keyword evidence="3 5" id="KW-0862">Zinc</keyword>
<proteinExistence type="predicted"/>
<comment type="caution">
    <text evidence="9">The sequence shown here is derived from an EMBL/GenBank/DDBJ whole genome shotgun (WGS) entry which is preliminary data.</text>
</comment>